<name>A0AAV9GGS9_9PEZI</name>
<protein>
    <submittedName>
        <fullName evidence="3">Heterokaryon incompatibility protein-domain-containing protein</fullName>
    </submittedName>
</protein>
<dbReference type="InterPro" id="IPR052895">
    <property type="entry name" value="HetReg/Transcr_Mod"/>
</dbReference>
<dbReference type="InterPro" id="IPR010730">
    <property type="entry name" value="HET"/>
</dbReference>
<dbReference type="AlphaFoldDB" id="A0AAV9GGS9"/>
<dbReference type="Pfam" id="PF06985">
    <property type="entry name" value="HET"/>
    <property type="match status" value="1"/>
</dbReference>
<gene>
    <name evidence="3" type="ORF">QBC34DRAFT_304888</name>
</gene>
<dbReference type="EMBL" id="MU865956">
    <property type="protein sequence ID" value="KAK4446497.1"/>
    <property type="molecule type" value="Genomic_DNA"/>
</dbReference>
<organism evidence="3 4">
    <name type="scientific">Podospora aff. communis PSN243</name>
    <dbReference type="NCBI Taxonomy" id="3040156"/>
    <lineage>
        <taxon>Eukaryota</taxon>
        <taxon>Fungi</taxon>
        <taxon>Dikarya</taxon>
        <taxon>Ascomycota</taxon>
        <taxon>Pezizomycotina</taxon>
        <taxon>Sordariomycetes</taxon>
        <taxon>Sordariomycetidae</taxon>
        <taxon>Sordariales</taxon>
        <taxon>Podosporaceae</taxon>
        <taxon>Podospora</taxon>
    </lineage>
</organism>
<reference evidence="3" key="1">
    <citation type="journal article" date="2023" name="Mol. Phylogenet. Evol.">
        <title>Genome-scale phylogeny and comparative genomics of the fungal order Sordariales.</title>
        <authorList>
            <person name="Hensen N."/>
            <person name="Bonometti L."/>
            <person name="Westerberg I."/>
            <person name="Brannstrom I.O."/>
            <person name="Guillou S."/>
            <person name="Cros-Aarteil S."/>
            <person name="Calhoun S."/>
            <person name="Haridas S."/>
            <person name="Kuo A."/>
            <person name="Mondo S."/>
            <person name="Pangilinan J."/>
            <person name="Riley R."/>
            <person name="LaButti K."/>
            <person name="Andreopoulos B."/>
            <person name="Lipzen A."/>
            <person name="Chen C."/>
            <person name="Yan M."/>
            <person name="Daum C."/>
            <person name="Ng V."/>
            <person name="Clum A."/>
            <person name="Steindorff A."/>
            <person name="Ohm R.A."/>
            <person name="Martin F."/>
            <person name="Silar P."/>
            <person name="Natvig D.O."/>
            <person name="Lalanne C."/>
            <person name="Gautier V."/>
            <person name="Ament-Velasquez S.L."/>
            <person name="Kruys A."/>
            <person name="Hutchinson M.I."/>
            <person name="Powell A.J."/>
            <person name="Barry K."/>
            <person name="Miller A.N."/>
            <person name="Grigoriev I.V."/>
            <person name="Debuchy R."/>
            <person name="Gladieux P."/>
            <person name="Hiltunen Thoren M."/>
            <person name="Johannesson H."/>
        </authorList>
    </citation>
    <scope>NUCLEOTIDE SEQUENCE</scope>
    <source>
        <strain evidence="3">PSN243</strain>
    </source>
</reference>
<feature type="region of interest" description="Disordered" evidence="1">
    <location>
        <begin position="393"/>
        <end position="413"/>
    </location>
</feature>
<dbReference type="PANTHER" id="PTHR24148">
    <property type="entry name" value="ANKYRIN REPEAT DOMAIN-CONTAINING PROTEIN 39 HOMOLOG-RELATED"/>
    <property type="match status" value="1"/>
</dbReference>
<evidence type="ECO:0000313" key="4">
    <source>
        <dbReference type="Proteomes" id="UP001321760"/>
    </source>
</evidence>
<evidence type="ECO:0000313" key="3">
    <source>
        <dbReference type="EMBL" id="KAK4446497.1"/>
    </source>
</evidence>
<sequence>MLYQPISHPQSFRILEILPARKSSSQLRCRLKTVTLGGGDGPYSALSYTWGDTEPRHKVICNRCALEITPNLHGALLRLRHRTRTVTIWADQICINQKDVAERSQQVQLMRDIYSQAEEVLVWLGGDDAAEDETWKGSHISLEMAVQRIKLLSEEHVREHYGLLQLTHYDYYTCEPKYGWTTEGFTGEYYHWHKENRMGAAESPAWDVLRFFFSRPWFSRIWVIQELAVSRSVKLLLGSHELSWEDVENAANYADIHEYGEMLNTALACGVHLHRLLEAAAIPTRTCLSVASIRKKVQRDPQSLRNNLLDLLELTRSSQATDPRDRIIALLGLCSGIDITPDYTIPAETLFHTTTIQLIRTTQTLDALSQVFHTSSPSTSTLPSWVPNFTDSSRPPSLLSPRSHASPSPTPSPTIPISFPTPLTLHLPTVYPLAPITSLSDPLTPSHFDIQNHPLSTSLFTTFTSLARPLKRYRNGDTVIKAFFHCLVAGYIEFAPWAPVQSPEVMHHDYTHFYLRLMHKITGVGMVPWNNRSSETYARAARLKTRGRRVLLTGEVPLGRAKEEESTAGRSGRLLGLGPGVAEVGDWVVVVEGGRVPFVVRKVEGEEERWRLVGECYVHGMMDGEVAQVEGVKAESMVLV</sequence>
<keyword evidence="4" id="KW-1185">Reference proteome</keyword>
<dbReference type="Pfam" id="PF26639">
    <property type="entry name" value="Het-6_barrel"/>
    <property type="match status" value="1"/>
</dbReference>
<dbReference type="PANTHER" id="PTHR24148:SF73">
    <property type="entry name" value="HET DOMAIN PROTEIN (AFU_ORTHOLOGUE AFUA_8G01020)"/>
    <property type="match status" value="1"/>
</dbReference>
<proteinExistence type="predicted"/>
<feature type="domain" description="Heterokaryon incompatibility" evidence="2">
    <location>
        <begin position="43"/>
        <end position="226"/>
    </location>
</feature>
<dbReference type="Proteomes" id="UP001321760">
    <property type="component" value="Unassembled WGS sequence"/>
</dbReference>
<reference evidence="3" key="2">
    <citation type="submission" date="2023-05" db="EMBL/GenBank/DDBJ databases">
        <authorList>
            <consortium name="Lawrence Berkeley National Laboratory"/>
            <person name="Steindorff A."/>
            <person name="Hensen N."/>
            <person name="Bonometti L."/>
            <person name="Westerberg I."/>
            <person name="Brannstrom I.O."/>
            <person name="Guillou S."/>
            <person name="Cros-Aarteil S."/>
            <person name="Calhoun S."/>
            <person name="Haridas S."/>
            <person name="Kuo A."/>
            <person name="Mondo S."/>
            <person name="Pangilinan J."/>
            <person name="Riley R."/>
            <person name="Labutti K."/>
            <person name="Andreopoulos B."/>
            <person name="Lipzen A."/>
            <person name="Chen C."/>
            <person name="Yanf M."/>
            <person name="Daum C."/>
            <person name="Ng V."/>
            <person name="Clum A."/>
            <person name="Ohm R."/>
            <person name="Martin F."/>
            <person name="Silar P."/>
            <person name="Natvig D."/>
            <person name="Lalanne C."/>
            <person name="Gautier V."/>
            <person name="Ament-Velasquez S.L."/>
            <person name="Kruys A."/>
            <person name="Hutchinson M.I."/>
            <person name="Powell A.J."/>
            <person name="Barry K."/>
            <person name="Miller A.N."/>
            <person name="Grigoriev I.V."/>
            <person name="Debuchy R."/>
            <person name="Gladieux P."/>
            <person name="Thoren M.H."/>
            <person name="Johannesson H."/>
        </authorList>
    </citation>
    <scope>NUCLEOTIDE SEQUENCE</scope>
    <source>
        <strain evidence="3">PSN243</strain>
    </source>
</reference>
<accession>A0AAV9GGS9</accession>
<comment type="caution">
    <text evidence="3">The sequence shown here is derived from an EMBL/GenBank/DDBJ whole genome shotgun (WGS) entry which is preliminary data.</text>
</comment>
<feature type="compositionally biased region" description="Low complexity" evidence="1">
    <location>
        <begin position="393"/>
        <end position="407"/>
    </location>
</feature>
<evidence type="ECO:0000256" key="1">
    <source>
        <dbReference type="SAM" id="MobiDB-lite"/>
    </source>
</evidence>
<evidence type="ECO:0000259" key="2">
    <source>
        <dbReference type="Pfam" id="PF06985"/>
    </source>
</evidence>